<gene>
    <name evidence="2" type="ORF">ACFQDL_20680</name>
</gene>
<dbReference type="Proteomes" id="UP001596422">
    <property type="component" value="Unassembled WGS sequence"/>
</dbReference>
<dbReference type="Gene3D" id="3.50.50.60">
    <property type="entry name" value="FAD/NAD(P)-binding domain"/>
    <property type="match status" value="1"/>
</dbReference>
<dbReference type="Pfam" id="PF13450">
    <property type="entry name" value="NAD_binding_8"/>
    <property type="match status" value="1"/>
</dbReference>
<evidence type="ECO:0000313" key="3">
    <source>
        <dbReference type="Proteomes" id="UP001596422"/>
    </source>
</evidence>
<protein>
    <submittedName>
        <fullName evidence="2">NAD(P)/FAD-dependent oxidoreductase</fullName>
    </submittedName>
</protein>
<evidence type="ECO:0000259" key="1">
    <source>
        <dbReference type="Pfam" id="PF01593"/>
    </source>
</evidence>
<name>A0ABW2A433_9GAMM</name>
<dbReference type="PANTHER" id="PTHR16128:SF5">
    <property type="entry name" value="FAD_NAD(P)-BINDING OXIDOREDUCTASE FAMILY PROTEIN"/>
    <property type="match status" value="1"/>
</dbReference>
<dbReference type="InterPro" id="IPR036188">
    <property type="entry name" value="FAD/NAD-bd_sf"/>
</dbReference>
<dbReference type="PANTHER" id="PTHR16128">
    <property type="entry name" value="FAD/NAD(P)-BINDING OXIDOREDUCTASE FAMILY PROTEIN"/>
    <property type="match status" value="1"/>
</dbReference>
<dbReference type="EMBL" id="JBHSWE010000001">
    <property type="protein sequence ID" value="MFC6672214.1"/>
    <property type="molecule type" value="Genomic_DNA"/>
</dbReference>
<dbReference type="SUPFAM" id="SSF51905">
    <property type="entry name" value="FAD/NAD(P)-binding domain"/>
    <property type="match status" value="1"/>
</dbReference>
<evidence type="ECO:0000313" key="2">
    <source>
        <dbReference type="EMBL" id="MFC6672214.1"/>
    </source>
</evidence>
<dbReference type="InterPro" id="IPR002937">
    <property type="entry name" value="Amino_oxidase"/>
</dbReference>
<comment type="caution">
    <text evidence="2">The sequence shown here is derived from an EMBL/GenBank/DDBJ whole genome shotgun (WGS) entry which is preliminary data.</text>
</comment>
<keyword evidence="3" id="KW-1185">Reference proteome</keyword>
<dbReference type="RefSeq" id="WP_379910671.1">
    <property type="nucleotide sequence ID" value="NZ_JBHSWE010000001.1"/>
</dbReference>
<dbReference type="Gene3D" id="3.90.660.10">
    <property type="match status" value="1"/>
</dbReference>
<accession>A0ABW2A433</accession>
<proteinExistence type="predicted"/>
<reference evidence="3" key="1">
    <citation type="journal article" date="2019" name="Int. J. Syst. Evol. Microbiol.">
        <title>The Global Catalogue of Microorganisms (GCM) 10K type strain sequencing project: providing services to taxonomists for standard genome sequencing and annotation.</title>
        <authorList>
            <consortium name="The Broad Institute Genomics Platform"/>
            <consortium name="The Broad Institute Genome Sequencing Center for Infectious Disease"/>
            <person name="Wu L."/>
            <person name="Ma J."/>
        </authorList>
    </citation>
    <scope>NUCLEOTIDE SEQUENCE [LARGE SCALE GENOMIC DNA]</scope>
    <source>
        <strain evidence="3">NBRC 111756</strain>
    </source>
</reference>
<feature type="domain" description="Amine oxidase" evidence="1">
    <location>
        <begin position="96"/>
        <end position="315"/>
    </location>
</feature>
<dbReference type="Pfam" id="PF01593">
    <property type="entry name" value="Amino_oxidase"/>
    <property type="match status" value="1"/>
</dbReference>
<organism evidence="2 3">
    <name type="scientific">Marinobacterium aestuariivivens</name>
    <dbReference type="NCBI Taxonomy" id="1698799"/>
    <lineage>
        <taxon>Bacteria</taxon>
        <taxon>Pseudomonadati</taxon>
        <taxon>Pseudomonadota</taxon>
        <taxon>Gammaproteobacteria</taxon>
        <taxon>Oceanospirillales</taxon>
        <taxon>Oceanospirillaceae</taxon>
        <taxon>Marinobacterium</taxon>
    </lineage>
</organism>
<sequence>MINRRIAIVGAGLAGSVLAERLAGQGHLVTVFEKSRGSGGRMASARIEAAVCDLGVPWLEARGEDFHDWLLTLVFEGVLEPWNPCLRDFDGAPCEQRNLFVARESSSALTRRLLHGAGLDTGVRVGRIDSIGDGVELFDDSAQALGRFDWAFVATPAPQAEPLLATVPALRRAAQRIETRPAWVVAAQCGVSDTAADVYSGGHGCFEQVVNEGAKPGRQPGLWRVQMTADWSRRHLDAEPGWVVEQARNGLETLLGTPLDVGESRAHRWLYSRNTHADLGCGLDPAARVGACGDWLQGGDAEGAWHSAMALADAVENVS</sequence>